<dbReference type="Proteomes" id="UP000008064">
    <property type="component" value="Unassembled WGS sequence"/>
</dbReference>
<protein>
    <submittedName>
        <fullName evidence="2">Uncharacterized protein</fullName>
    </submittedName>
</protein>
<dbReference type="HOGENOM" id="CLU_1928876_0_0_1"/>
<reference evidence="3" key="1">
    <citation type="journal article" date="2011" name="Science">
        <title>The plant cell wall-decomposing machinery underlies the functional diversity of forest fungi.</title>
        <authorList>
            <person name="Eastwood D.C."/>
            <person name="Floudas D."/>
            <person name="Binder M."/>
            <person name="Majcherczyk A."/>
            <person name="Schneider P."/>
            <person name="Aerts A."/>
            <person name="Asiegbu F.O."/>
            <person name="Baker S.E."/>
            <person name="Barry K."/>
            <person name="Bendiksby M."/>
            <person name="Blumentritt M."/>
            <person name="Coutinho P.M."/>
            <person name="Cullen D."/>
            <person name="de Vries R.P."/>
            <person name="Gathman A."/>
            <person name="Goodell B."/>
            <person name="Henrissat B."/>
            <person name="Ihrmark K."/>
            <person name="Kauserud H."/>
            <person name="Kohler A."/>
            <person name="LaButti K."/>
            <person name="Lapidus A."/>
            <person name="Lavin J.L."/>
            <person name="Lee Y.-H."/>
            <person name="Lindquist E."/>
            <person name="Lilly W."/>
            <person name="Lucas S."/>
            <person name="Morin E."/>
            <person name="Murat C."/>
            <person name="Oguiza J.A."/>
            <person name="Park J."/>
            <person name="Pisabarro A.G."/>
            <person name="Riley R."/>
            <person name="Rosling A."/>
            <person name="Salamov A."/>
            <person name="Schmidt O."/>
            <person name="Schmutz J."/>
            <person name="Skrede I."/>
            <person name="Stenlid J."/>
            <person name="Wiebenga A."/>
            <person name="Xie X."/>
            <person name="Kuees U."/>
            <person name="Hibbett D.S."/>
            <person name="Hoffmeister D."/>
            <person name="Hoegberg N."/>
            <person name="Martin F."/>
            <person name="Grigoriev I.V."/>
            <person name="Watkinson S.C."/>
        </authorList>
    </citation>
    <scope>NUCLEOTIDE SEQUENCE [LARGE SCALE GENOMIC DNA]</scope>
    <source>
        <strain evidence="3">S7.9</strain>
    </source>
</reference>
<evidence type="ECO:0000313" key="3">
    <source>
        <dbReference type="Proteomes" id="UP000008064"/>
    </source>
</evidence>
<dbReference type="KEGG" id="sla:SERLADRAFT_444191"/>
<evidence type="ECO:0000313" key="2">
    <source>
        <dbReference type="EMBL" id="EGO18388.1"/>
    </source>
</evidence>
<accession>F8PER1</accession>
<evidence type="ECO:0000256" key="1">
    <source>
        <dbReference type="SAM" id="MobiDB-lite"/>
    </source>
</evidence>
<name>F8PER1_SERL9</name>
<sequence>MSQTRSQRAYQKLLVYLKPSVTRLAHFKRNKNCENGEREAVKVFLCLGGQTVCNNARNILAQQGYLTSPPSDLLSLPAITGHTFPGRHPPHLPPLPPPVSCPSLPDLVLPMPTPPSPAPSSITDVDDENCC</sequence>
<dbReference type="AlphaFoldDB" id="F8PER1"/>
<gene>
    <name evidence="2" type="ORF">SERLADRAFT_444191</name>
</gene>
<dbReference type="EMBL" id="GL945456">
    <property type="protein sequence ID" value="EGO18388.1"/>
    <property type="molecule type" value="Genomic_DNA"/>
</dbReference>
<organism evidence="3">
    <name type="scientific">Serpula lacrymans var. lacrymans (strain S7.9)</name>
    <name type="common">Dry rot fungus</name>
    <dbReference type="NCBI Taxonomy" id="578457"/>
    <lineage>
        <taxon>Eukaryota</taxon>
        <taxon>Fungi</taxon>
        <taxon>Dikarya</taxon>
        <taxon>Basidiomycota</taxon>
        <taxon>Agaricomycotina</taxon>
        <taxon>Agaricomycetes</taxon>
        <taxon>Agaricomycetidae</taxon>
        <taxon>Boletales</taxon>
        <taxon>Coniophorineae</taxon>
        <taxon>Serpulaceae</taxon>
        <taxon>Serpula</taxon>
    </lineage>
</organism>
<dbReference type="GeneID" id="18816071"/>
<proteinExistence type="predicted"/>
<feature type="region of interest" description="Disordered" evidence="1">
    <location>
        <begin position="106"/>
        <end position="131"/>
    </location>
</feature>
<dbReference type="RefSeq" id="XP_007324885.1">
    <property type="nucleotide sequence ID" value="XM_007324823.1"/>
</dbReference>